<reference evidence="2" key="1">
    <citation type="journal article" date="2014" name="Int. J. Syst. Evol. Microbiol.">
        <title>Complete genome sequence of Corynebacterium casei LMG S-19264T (=DSM 44701T), isolated from a smear-ripened cheese.</title>
        <authorList>
            <consortium name="US DOE Joint Genome Institute (JGI-PGF)"/>
            <person name="Walter F."/>
            <person name="Albersmeier A."/>
            <person name="Kalinowski J."/>
            <person name="Ruckert C."/>
        </authorList>
    </citation>
    <scope>NUCLEOTIDE SEQUENCE</scope>
    <source>
        <strain evidence="2">CGMCC 4.7312</strain>
    </source>
</reference>
<sequence>MFNVGIGFGLVIIGITAQYLIAKRLKHQKVSKVFSWIAWGAALLGGVGMSSEFGNAVGISSGGAAIASLAALMFIVVDIADRRPDWPAFILIVLAPTLMRITGGGLGSAYDALLMPIDGIITGLRAFLGM</sequence>
<feature type="transmembrane region" description="Helical" evidence="1">
    <location>
        <begin position="34"/>
        <end position="51"/>
    </location>
</feature>
<feature type="transmembrane region" description="Helical" evidence="1">
    <location>
        <begin position="57"/>
        <end position="79"/>
    </location>
</feature>
<protein>
    <submittedName>
        <fullName evidence="2">Uncharacterized protein</fullName>
    </submittedName>
</protein>
<reference evidence="2" key="2">
    <citation type="submission" date="2020-09" db="EMBL/GenBank/DDBJ databases">
        <authorList>
            <person name="Sun Q."/>
            <person name="Zhou Y."/>
        </authorList>
    </citation>
    <scope>NUCLEOTIDE SEQUENCE</scope>
    <source>
        <strain evidence="2">CGMCC 4.7312</strain>
    </source>
</reference>
<proteinExistence type="predicted"/>
<dbReference type="EMBL" id="BMNB01000003">
    <property type="protein sequence ID" value="GGM27430.1"/>
    <property type="molecule type" value="Genomic_DNA"/>
</dbReference>
<dbReference type="AlphaFoldDB" id="A0A917TLF5"/>
<keyword evidence="1" id="KW-0812">Transmembrane</keyword>
<gene>
    <name evidence="2" type="ORF">GCM10011608_10230</name>
</gene>
<dbReference type="Proteomes" id="UP000608890">
    <property type="component" value="Unassembled WGS sequence"/>
</dbReference>
<comment type="caution">
    <text evidence="2">The sequence shown here is derived from an EMBL/GenBank/DDBJ whole genome shotgun (WGS) entry which is preliminary data.</text>
</comment>
<evidence type="ECO:0000313" key="2">
    <source>
        <dbReference type="EMBL" id="GGM27430.1"/>
    </source>
</evidence>
<feature type="transmembrane region" description="Helical" evidence="1">
    <location>
        <begin position="86"/>
        <end position="103"/>
    </location>
</feature>
<keyword evidence="1" id="KW-1133">Transmembrane helix</keyword>
<dbReference type="RefSeq" id="WP_189041066.1">
    <property type="nucleotide sequence ID" value="NZ_BMNB01000003.1"/>
</dbReference>
<keyword evidence="3" id="KW-1185">Reference proteome</keyword>
<organism evidence="2 3">
    <name type="scientific">Micromonospora sonchi</name>
    <dbReference type="NCBI Taxonomy" id="1763543"/>
    <lineage>
        <taxon>Bacteria</taxon>
        <taxon>Bacillati</taxon>
        <taxon>Actinomycetota</taxon>
        <taxon>Actinomycetes</taxon>
        <taxon>Micromonosporales</taxon>
        <taxon>Micromonosporaceae</taxon>
        <taxon>Micromonospora</taxon>
    </lineage>
</organism>
<accession>A0A917TLF5</accession>
<name>A0A917TLF5_9ACTN</name>
<evidence type="ECO:0000256" key="1">
    <source>
        <dbReference type="SAM" id="Phobius"/>
    </source>
</evidence>
<evidence type="ECO:0000313" key="3">
    <source>
        <dbReference type="Proteomes" id="UP000608890"/>
    </source>
</evidence>
<feature type="transmembrane region" description="Helical" evidence="1">
    <location>
        <begin position="6"/>
        <end position="22"/>
    </location>
</feature>
<keyword evidence="1" id="KW-0472">Membrane</keyword>